<reference evidence="3 4" key="1">
    <citation type="journal article" date="2022" name="Nat. Microbiol.">
        <title>The microbiome of a bacterivorous marine choanoflagellate contains a resource-demanding obligate bacterial associate.</title>
        <authorList>
            <person name="Needham D.M."/>
            <person name="Poirier C."/>
            <person name="Bachy C."/>
            <person name="George E.E."/>
            <person name="Wilken S."/>
            <person name="Yung C.C.M."/>
            <person name="Limardo A.J."/>
            <person name="Morando M."/>
            <person name="Sudek L."/>
            <person name="Malmstrom R.R."/>
            <person name="Keeling P.J."/>
            <person name="Santoro A.E."/>
            <person name="Worden A.Z."/>
        </authorList>
    </citation>
    <scope>NUCLEOTIDE SEQUENCE [LARGE SCALE GENOMIC DNA]</scope>
    <source>
        <strain evidence="3 4">Comchoano-2</strain>
    </source>
</reference>
<keyword evidence="1" id="KW-0812">Transmembrane</keyword>
<dbReference type="Pfam" id="PF02470">
    <property type="entry name" value="MlaD"/>
    <property type="match status" value="1"/>
</dbReference>
<dbReference type="RefSeq" id="WP_258569421.1">
    <property type="nucleotide sequence ID" value="NZ_JAKUDN010000002.1"/>
</dbReference>
<keyword evidence="1" id="KW-0472">Membrane</keyword>
<dbReference type="InterPro" id="IPR052336">
    <property type="entry name" value="MlaD_Phospholipid_Transporter"/>
</dbReference>
<gene>
    <name evidence="3" type="primary">mlaD</name>
    <name evidence="3" type="ORF">MKS91_03310</name>
</gene>
<accession>A0ABT1L561</accession>
<proteinExistence type="predicted"/>
<feature type="domain" description="Mce/MlaD" evidence="2">
    <location>
        <begin position="38"/>
        <end position="116"/>
    </location>
</feature>
<keyword evidence="4" id="KW-1185">Reference proteome</keyword>
<dbReference type="NCBIfam" id="TIGR04430">
    <property type="entry name" value="OM_asym_MlaD"/>
    <property type="match status" value="1"/>
</dbReference>
<dbReference type="InterPro" id="IPR003399">
    <property type="entry name" value="Mce/MlaD"/>
</dbReference>
<organism evidence="3 4">
    <name type="scientific">Candidatus Synchoanobacter obligatus</name>
    <dbReference type="NCBI Taxonomy" id="2919597"/>
    <lineage>
        <taxon>Bacteria</taxon>
        <taxon>Pseudomonadati</taxon>
        <taxon>Pseudomonadota</taxon>
        <taxon>Gammaproteobacteria</taxon>
        <taxon>Candidatus Comchoanobacterales</taxon>
        <taxon>Candidatus Comchoanobacteraceae</taxon>
        <taxon>Candidatus Synchoanobacter</taxon>
    </lineage>
</organism>
<dbReference type="EMBL" id="JAKUDN010000002">
    <property type="protein sequence ID" value="MCP8352315.1"/>
    <property type="molecule type" value="Genomic_DNA"/>
</dbReference>
<dbReference type="PANTHER" id="PTHR33371:SF4">
    <property type="entry name" value="INTERMEMBRANE PHOSPHOLIPID TRANSPORT SYSTEM BINDING PROTEIN MLAD"/>
    <property type="match status" value="1"/>
</dbReference>
<name>A0ABT1L561_9GAMM</name>
<evidence type="ECO:0000256" key="1">
    <source>
        <dbReference type="SAM" id="Phobius"/>
    </source>
</evidence>
<sequence length="156" mass="16917">MRENRIVNAGVGAFLLLAAVSTLFLAFYASTPDWKEYQGYTLYANFSEAAGLRARAPVRIAGVQVGEVDSVTLTDMYQARVKINIHSSDLKLSQDSSAHIFTEGLLGVRYISLFPGYDEALLENKSEIENTSSGFVLENLIGQFVVSAGLAGDEGE</sequence>
<dbReference type="Proteomes" id="UP001320768">
    <property type="component" value="Unassembled WGS sequence"/>
</dbReference>
<feature type="transmembrane region" description="Helical" evidence="1">
    <location>
        <begin position="6"/>
        <end position="28"/>
    </location>
</feature>
<keyword evidence="1" id="KW-1133">Transmembrane helix</keyword>
<protein>
    <submittedName>
        <fullName evidence="3">Outer membrane lipid asymmetry maintenance protein MlaD</fullName>
    </submittedName>
</protein>
<evidence type="ECO:0000259" key="2">
    <source>
        <dbReference type="Pfam" id="PF02470"/>
    </source>
</evidence>
<dbReference type="PANTHER" id="PTHR33371">
    <property type="entry name" value="INTERMEMBRANE PHOSPHOLIPID TRANSPORT SYSTEM BINDING PROTEIN MLAD-RELATED"/>
    <property type="match status" value="1"/>
</dbReference>
<evidence type="ECO:0000313" key="3">
    <source>
        <dbReference type="EMBL" id="MCP8352315.1"/>
    </source>
</evidence>
<evidence type="ECO:0000313" key="4">
    <source>
        <dbReference type="Proteomes" id="UP001320768"/>
    </source>
</evidence>
<comment type="caution">
    <text evidence="3">The sequence shown here is derived from an EMBL/GenBank/DDBJ whole genome shotgun (WGS) entry which is preliminary data.</text>
</comment>
<dbReference type="InterPro" id="IPR030970">
    <property type="entry name" value="ABC_MlaD"/>
</dbReference>